<gene>
    <name evidence="1" type="ORF">NUW54_g472</name>
</gene>
<accession>A0ACC1Q9N3</accession>
<proteinExistence type="predicted"/>
<evidence type="ECO:0000313" key="2">
    <source>
        <dbReference type="Proteomes" id="UP001144978"/>
    </source>
</evidence>
<name>A0ACC1Q9N3_9APHY</name>
<evidence type="ECO:0000313" key="1">
    <source>
        <dbReference type="EMBL" id="KAJ3017899.1"/>
    </source>
</evidence>
<comment type="caution">
    <text evidence="1">The sequence shown here is derived from an EMBL/GenBank/DDBJ whole genome shotgun (WGS) entry which is preliminary data.</text>
</comment>
<reference evidence="1" key="1">
    <citation type="submission" date="2022-08" db="EMBL/GenBank/DDBJ databases">
        <title>Genome Sequence of Pycnoporus sanguineus.</title>
        <authorList>
            <person name="Buettner E."/>
        </authorList>
    </citation>
    <scope>NUCLEOTIDE SEQUENCE</scope>
    <source>
        <strain evidence="1">CG-C14</strain>
    </source>
</reference>
<organism evidence="1 2">
    <name type="scientific">Trametes sanguinea</name>
    <dbReference type="NCBI Taxonomy" id="158606"/>
    <lineage>
        <taxon>Eukaryota</taxon>
        <taxon>Fungi</taxon>
        <taxon>Dikarya</taxon>
        <taxon>Basidiomycota</taxon>
        <taxon>Agaricomycotina</taxon>
        <taxon>Agaricomycetes</taxon>
        <taxon>Polyporales</taxon>
        <taxon>Polyporaceae</taxon>
        <taxon>Trametes</taxon>
    </lineage>
</organism>
<dbReference type="Proteomes" id="UP001144978">
    <property type="component" value="Unassembled WGS sequence"/>
</dbReference>
<protein>
    <submittedName>
        <fullName evidence="1">Uncharacterized protein</fullName>
    </submittedName>
</protein>
<sequence>MRDSKKAALTTRIWTADKPQTRRASKRRASDASTEETAATTQSAKKTKVMNSEAEARTHSTSRSLGAPAWTVQSSESEPEDKTATDNTRHAKKPRESESQRIRLSVKSSSQSHPETAHDGTDANNDGNRGSEDEESICLESEEEPAGSGSDGVEDGGEDAEWAQLSDGMKEAEVPRWTTISDAEEDRALTAAMAKSSQKTRTEGNSRTQNTRTTQIALSKCLNQSSSHLSISSDESSVEHTVLDPRRSKSKPIADEKKVSKGVEKRRQAQRELEVMIALKYRTILLMCKPGAQVPARRTRQRRRGS</sequence>
<dbReference type="EMBL" id="JANSHE010000061">
    <property type="protein sequence ID" value="KAJ3017899.1"/>
    <property type="molecule type" value="Genomic_DNA"/>
</dbReference>
<keyword evidence="2" id="KW-1185">Reference proteome</keyword>